<organism evidence="1 2">
    <name type="scientific">Dickeya phage vB_DsoM_JA13</name>
    <dbReference type="NCBI Taxonomy" id="2283030"/>
    <lineage>
        <taxon>Viruses</taxon>
        <taxon>Duplodnaviria</taxon>
        <taxon>Heunggongvirae</taxon>
        <taxon>Uroviricota</taxon>
        <taxon>Caudoviricetes</taxon>
        <taxon>Salmondvirus</taxon>
        <taxon>Salmondvirus JA11</taxon>
    </lineage>
</organism>
<accession>A0A384ZW65</accession>
<sequence>MEYKVFDLSLIPQLTRLFASASDDKAAYVISLNTGKTEKDLLTCLNFRPNGAGYYFDVTKLTSDIGVLLGTGNDCTRTLVGNQLNFSKCNITCSAIGKPTHLVLGGIVPFSFEIGKDVKLLHVDSGSSVDSTGEGSVVTVNAFGLRLDDIDTIPISSATIPSIWFRTGYADPPYYQFDDIQTGMMRQIGTGDFEFQTAINYFNGGFNVYPMFSFTSAIGSNNNPVDGLSLYFQYMSNSPQLVRYILTRTYTKSDEVYVSENVQYGATLTLRRVGGVVRLYVNGVQLKLYKQSDTSFSTPVDYSLAFDLSKLSIFRIGQFYLSSPNGAGYGLAQSTINKL</sequence>
<name>A0A384ZW65_9CAUD</name>
<dbReference type="Proteomes" id="UP000263742">
    <property type="component" value="Segment"/>
</dbReference>
<gene>
    <name evidence="1" type="ORF">JA13_080</name>
</gene>
<reference evidence="1 2" key="1">
    <citation type="journal article" date="2018" name="Front. Microbiol.">
        <title>Jumbo Bacteriophages Are Represented Within an Increasing Diversity of Environmental Viruses Infecting the Emerging Phytopathogen, Dickeya solani.</title>
        <authorList>
            <person name="Day A.W."/>
            <person name="Ahn J."/>
            <person name="Salmond G.P.C."/>
        </authorList>
    </citation>
    <scope>NUCLEOTIDE SEQUENCE [LARGE SCALE GENOMIC DNA]</scope>
</reference>
<evidence type="ECO:0000313" key="2">
    <source>
        <dbReference type="Proteomes" id="UP000263742"/>
    </source>
</evidence>
<protein>
    <submittedName>
        <fullName evidence="1">Uncharacterized protein</fullName>
    </submittedName>
</protein>
<dbReference type="EMBL" id="MH460460">
    <property type="protein sequence ID" value="AXG66483.1"/>
    <property type="molecule type" value="Genomic_DNA"/>
</dbReference>
<evidence type="ECO:0000313" key="1">
    <source>
        <dbReference type="EMBL" id="AXG66483.1"/>
    </source>
</evidence>
<proteinExistence type="predicted"/>